<dbReference type="PANTHER" id="PTHR36835">
    <property type="entry name" value="CYTOCHROME BO(3) UBIQUINOL OXIDASE SUBUNIT 4"/>
    <property type="match status" value="1"/>
</dbReference>
<dbReference type="RefSeq" id="WP_032125217.1">
    <property type="nucleotide sequence ID" value="NZ_LN879502.1"/>
</dbReference>
<dbReference type="GO" id="GO:0009319">
    <property type="term" value="C:cytochrome o ubiquinol oxidase complex"/>
    <property type="evidence" value="ECO:0007669"/>
    <property type="project" value="TreeGrafter"/>
</dbReference>
<dbReference type="InParanoid" id="A0A0U5J927"/>
<evidence type="ECO:0000256" key="14">
    <source>
        <dbReference type="ARBA" id="ARBA00030211"/>
    </source>
</evidence>
<evidence type="ECO:0000313" key="18">
    <source>
        <dbReference type="EMBL" id="CUI16296.1"/>
    </source>
</evidence>
<dbReference type="AlphaFoldDB" id="A0A0U5J927"/>
<dbReference type="GO" id="GO:0009486">
    <property type="term" value="F:cytochrome bo3 ubiquinol oxidase activity"/>
    <property type="evidence" value="ECO:0007669"/>
    <property type="project" value="InterPro"/>
</dbReference>
<evidence type="ECO:0000313" key="19">
    <source>
        <dbReference type="Proteomes" id="UP000069902"/>
    </source>
</evidence>
<evidence type="ECO:0000256" key="9">
    <source>
        <dbReference type="ARBA" id="ARBA00022989"/>
    </source>
</evidence>
<dbReference type="InterPro" id="IPR014210">
    <property type="entry name" value="Cyt_o_ubiqinol_oxidase_su4"/>
</dbReference>
<dbReference type="GO" id="GO:0015078">
    <property type="term" value="F:proton transmembrane transporter activity"/>
    <property type="evidence" value="ECO:0007669"/>
    <property type="project" value="TreeGrafter"/>
</dbReference>
<dbReference type="FunCoup" id="A0A0U5J927">
    <property type="interactions" value="41"/>
</dbReference>
<dbReference type="GO" id="GO:0015990">
    <property type="term" value="P:electron transport coupled proton transport"/>
    <property type="evidence" value="ECO:0007669"/>
    <property type="project" value="InterPro"/>
</dbReference>
<dbReference type="Pfam" id="PF03626">
    <property type="entry name" value="COX4_pro"/>
    <property type="match status" value="1"/>
</dbReference>
<comment type="subcellular location">
    <subcellularLocation>
        <location evidence="1">Cell membrane</location>
        <topology evidence="1">Multi-pass membrane protein</topology>
    </subcellularLocation>
</comment>
<name>A0A0U5J927_9BACT</name>
<gene>
    <name evidence="18" type="primary">cyoD</name>
    <name evidence="18" type="ORF">PNK_0669</name>
</gene>
<evidence type="ECO:0000256" key="1">
    <source>
        <dbReference type="ARBA" id="ARBA00004651"/>
    </source>
</evidence>
<reference evidence="19" key="1">
    <citation type="submission" date="2015-09" db="EMBL/GenBank/DDBJ databases">
        <authorList>
            <person name="Bertelli C."/>
        </authorList>
    </citation>
    <scope>NUCLEOTIDE SEQUENCE [LARGE SCALE GENOMIC DNA]</scope>
    <source>
        <strain evidence="19">KNic</strain>
    </source>
</reference>
<comment type="subunit">
    <text evidence="3">Heterooctamer of two A chains, two B chains, two C chains and two D chains.</text>
</comment>
<protein>
    <recommendedName>
        <fullName evidence="4">Cytochrome bo(3) ubiquinol oxidase subunit 4</fullName>
    </recommendedName>
    <alternativeName>
        <fullName evidence="16">Cytochrome o ubiquinol oxidase subunit 4</fullName>
    </alternativeName>
    <alternativeName>
        <fullName evidence="13">Oxidase bo(3) subunit 4</fullName>
    </alternativeName>
    <alternativeName>
        <fullName evidence="14">Ubiquinol oxidase polypeptide IV</fullName>
    </alternativeName>
    <alternativeName>
        <fullName evidence="15">Ubiquinol oxidase subunit 4</fullName>
    </alternativeName>
</protein>
<evidence type="ECO:0000256" key="15">
    <source>
        <dbReference type="ARBA" id="ARBA00031887"/>
    </source>
</evidence>
<accession>A0A0U5J927</accession>
<dbReference type="PATRIC" id="fig|389348.3.peg.731"/>
<feature type="transmembrane region" description="Helical" evidence="17">
    <location>
        <begin position="20"/>
        <end position="42"/>
    </location>
</feature>
<dbReference type="Proteomes" id="UP000069902">
    <property type="component" value="Chromosome cPNK"/>
</dbReference>
<evidence type="ECO:0000256" key="13">
    <source>
        <dbReference type="ARBA" id="ARBA00030071"/>
    </source>
</evidence>
<keyword evidence="19" id="KW-1185">Reference proteome</keyword>
<comment type="similarity">
    <text evidence="2">Belongs to the cytochrome c oxidase bacterial subunit 4 family.</text>
</comment>
<dbReference type="GO" id="GO:0005886">
    <property type="term" value="C:plasma membrane"/>
    <property type="evidence" value="ECO:0007669"/>
    <property type="project" value="UniProtKB-SubCell"/>
</dbReference>
<evidence type="ECO:0000256" key="10">
    <source>
        <dbReference type="ARBA" id="ARBA00023002"/>
    </source>
</evidence>
<evidence type="ECO:0000256" key="16">
    <source>
        <dbReference type="ARBA" id="ARBA00032185"/>
    </source>
</evidence>
<evidence type="ECO:0000256" key="2">
    <source>
        <dbReference type="ARBA" id="ARBA00008079"/>
    </source>
</evidence>
<evidence type="ECO:0000256" key="17">
    <source>
        <dbReference type="SAM" id="Phobius"/>
    </source>
</evidence>
<sequence>MSDLSLKETQKEWHGTLKSYLIGFAASLFLTSLSFGLVVAKLLSGSTLVYALISLAVVQTIVQLIFFLHIGQEAKPRWETLTFCFTVLILLIIVIGSLWIMNDLDDRMMGNMTHEMIHD</sequence>
<proteinExistence type="inferred from homology"/>
<evidence type="ECO:0000256" key="8">
    <source>
        <dbReference type="ARBA" id="ARBA00022982"/>
    </source>
</evidence>
<evidence type="ECO:0000256" key="7">
    <source>
        <dbReference type="ARBA" id="ARBA00022692"/>
    </source>
</evidence>
<evidence type="ECO:0000256" key="3">
    <source>
        <dbReference type="ARBA" id="ARBA00011700"/>
    </source>
</evidence>
<keyword evidence="5" id="KW-0813">Transport</keyword>
<keyword evidence="8" id="KW-0249">Electron transport</keyword>
<evidence type="ECO:0000256" key="4">
    <source>
        <dbReference type="ARBA" id="ARBA00014689"/>
    </source>
</evidence>
<dbReference type="PANTHER" id="PTHR36835:SF1">
    <property type="entry name" value="CYTOCHROME BO(3) UBIQUINOL OXIDASE SUBUNIT 4"/>
    <property type="match status" value="1"/>
</dbReference>
<evidence type="ECO:0000256" key="11">
    <source>
        <dbReference type="ARBA" id="ARBA00023136"/>
    </source>
</evidence>
<organism evidence="18 19">
    <name type="scientific">Candidatus Protochlamydia naegleriophila</name>
    <dbReference type="NCBI Taxonomy" id="389348"/>
    <lineage>
        <taxon>Bacteria</taxon>
        <taxon>Pseudomonadati</taxon>
        <taxon>Chlamydiota</taxon>
        <taxon>Chlamydiia</taxon>
        <taxon>Parachlamydiales</taxon>
        <taxon>Parachlamydiaceae</taxon>
        <taxon>Candidatus Protochlamydia</taxon>
    </lineage>
</organism>
<dbReference type="KEGG" id="pnl:PNK_0669"/>
<keyword evidence="7 17" id="KW-0812">Transmembrane</keyword>
<keyword evidence="9 17" id="KW-1133">Transmembrane helix</keyword>
<dbReference type="STRING" id="389348.PNK_0669"/>
<dbReference type="GO" id="GO:0019646">
    <property type="term" value="P:aerobic electron transport chain"/>
    <property type="evidence" value="ECO:0007669"/>
    <property type="project" value="TreeGrafter"/>
</dbReference>
<dbReference type="NCBIfam" id="TIGR02847">
    <property type="entry name" value="CyoD"/>
    <property type="match status" value="1"/>
</dbReference>
<comment type="function">
    <text evidence="12">Cytochrome bo(3) ubiquinol terminal oxidase is the component of the aerobic respiratory chain of E.coli that predominates when cells are grown at high aeration. Has proton pump activity across the membrane in addition to electron transfer, pumping 2 protons/electron.</text>
</comment>
<evidence type="ECO:0000256" key="12">
    <source>
        <dbReference type="ARBA" id="ARBA00025694"/>
    </source>
</evidence>
<keyword evidence="10 18" id="KW-0560">Oxidoreductase</keyword>
<keyword evidence="11 17" id="KW-0472">Membrane</keyword>
<dbReference type="EMBL" id="LN879502">
    <property type="protein sequence ID" value="CUI16296.1"/>
    <property type="molecule type" value="Genomic_DNA"/>
</dbReference>
<keyword evidence="6" id="KW-1003">Cell membrane</keyword>
<evidence type="ECO:0000256" key="5">
    <source>
        <dbReference type="ARBA" id="ARBA00022448"/>
    </source>
</evidence>
<evidence type="ECO:0000256" key="6">
    <source>
        <dbReference type="ARBA" id="ARBA00022475"/>
    </source>
</evidence>
<dbReference type="InterPro" id="IPR005171">
    <property type="entry name" value="Cyt_c_oxidase_su4_prok"/>
</dbReference>
<feature type="transmembrane region" description="Helical" evidence="17">
    <location>
        <begin position="80"/>
        <end position="101"/>
    </location>
</feature>
<feature type="transmembrane region" description="Helical" evidence="17">
    <location>
        <begin position="48"/>
        <end position="68"/>
    </location>
</feature>
<dbReference type="InterPro" id="IPR050968">
    <property type="entry name" value="Cytochrome_c_oxidase_bac_sub4"/>
</dbReference>